<organism evidence="1 2">
    <name type="scientific">Rhynchophorus ferrugineus</name>
    <name type="common">Red palm weevil</name>
    <name type="synonym">Curculio ferrugineus</name>
    <dbReference type="NCBI Taxonomy" id="354439"/>
    <lineage>
        <taxon>Eukaryota</taxon>
        <taxon>Metazoa</taxon>
        <taxon>Ecdysozoa</taxon>
        <taxon>Arthropoda</taxon>
        <taxon>Hexapoda</taxon>
        <taxon>Insecta</taxon>
        <taxon>Pterygota</taxon>
        <taxon>Neoptera</taxon>
        <taxon>Endopterygota</taxon>
        <taxon>Coleoptera</taxon>
        <taxon>Polyphaga</taxon>
        <taxon>Cucujiformia</taxon>
        <taxon>Curculionidae</taxon>
        <taxon>Dryophthorinae</taxon>
        <taxon>Rhynchophorus</taxon>
    </lineage>
</organism>
<gene>
    <name evidence="1" type="ORF">GWI33_018007</name>
</gene>
<evidence type="ECO:0000313" key="2">
    <source>
        <dbReference type="Proteomes" id="UP000625711"/>
    </source>
</evidence>
<protein>
    <recommendedName>
        <fullName evidence="3">26S proteasome non-ATPase regulatory subunit 5</fullName>
    </recommendedName>
</protein>
<dbReference type="AlphaFoldDB" id="A0A834M6Y8"/>
<dbReference type="Pfam" id="PF10508">
    <property type="entry name" value="Proteasom_PSMB"/>
    <property type="match status" value="1"/>
</dbReference>
<dbReference type="InterPro" id="IPR019538">
    <property type="entry name" value="PSMD5"/>
</dbReference>
<keyword evidence="2" id="KW-1185">Reference proteome</keyword>
<dbReference type="OrthoDB" id="10250600at2759"/>
<reference evidence="1" key="1">
    <citation type="submission" date="2020-08" db="EMBL/GenBank/DDBJ databases">
        <title>Genome sequencing and assembly of the red palm weevil Rhynchophorus ferrugineus.</title>
        <authorList>
            <person name="Dias G.B."/>
            <person name="Bergman C.M."/>
            <person name="Manee M."/>
        </authorList>
    </citation>
    <scope>NUCLEOTIDE SEQUENCE</scope>
    <source>
        <strain evidence="1">AA-2017</strain>
        <tissue evidence="1">Whole larva</tissue>
    </source>
</reference>
<comment type="caution">
    <text evidence="1">The sequence shown here is derived from an EMBL/GenBank/DDBJ whole genome shotgun (WGS) entry which is preliminary data.</text>
</comment>
<evidence type="ECO:0000313" key="1">
    <source>
        <dbReference type="EMBL" id="KAF7268905.1"/>
    </source>
</evidence>
<evidence type="ECO:0008006" key="3">
    <source>
        <dbReference type="Google" id="ProtNLM"/>
    </source>
</evidence>
<accession>A0A834M6Y8</accession>
<dbReference type="Proteomes" id="UP000625711">
    <property type="component" value="Unassembled WGS sequence"/>
</dbReference>
<name>A0A834M6Y8_RHYFE</name>
<proteinExistence type="predicted"/>
<dbReference type="GO" id="GO:0043248">
    <property type="term" value="P:proteasome assembly"/>
    <property type="evidence" value="ECO:0007669"/>
    <property type="project" value="InterPro"/>
</dbReference>
<sequence length="145" mass="16449">MASNQDWFNAKIASLLQEDLRISTLSELKDHLASLPQEDASRISNILQLALVFDCLNDNNTEQVDLACDVLSLCLSNLTLGESTNRYGNALERALIHPYSAVKLMALKEIKRSLLNEEVIYAISTKTDFRSICYIVHIRNNNTWY</sequence>
<dbReference type="EMBL" id="JAACXV010014293">
    <property type="protein sequence ID" value="KAF7268905.1"/>
    <property type="molecule type" value="Genomic_DNA"/>
</dbReference>